<accession>A0ABN3N6D5</accession>
<sequence>MEFADGLVEGELPRLTDRPLGHGADLPVATRHIASPAIHDISRAAKVKALVLVICAGSEMTGVVESP</sequence>
<reference evidence="1 2" key="1">
    <citation type="journal article" date="2019" name="Int. J. Syst. Evol. Microbiol.">
        <title>The Global Catalogue of Microorganisms (GCM) 10K type strain sequencing project: providing services to taxonomists for standard genome sequencing and annotation.</title>
        <authorList>
            <consortium name="The Broad Institute Genomics Platform"/>
            <consortium name="The Broad Institute Genome Sequencing Center for Infectious Disease"/>
            <person name="Wu L."/>
            <person name="Ma J."/>
        </authorList>
    </citation>
    <scope>NUCLEOTIDE SEQUENCE [LARGE SCALE GENOMIC DNA]</scope>
    <source>
        <strain evidence="1 2">JCM 4395</strain>
    </source>
</reference>
<dbReference type="EMBL" id="BAAASG010000023">
    <property type="protein sequence ID" value="GAA2514641.1"/>
    <property type="molecule type" value="Genomic_DNA"/>
</dbReference>
<protein>
    <submittedName>
        <fullName evidence="1">Uncharacterized protein</fullName>
    </submittedName>
</protein>
<proteinExistence type="predicted"/>
<evidence type="ECO:0000313" key="1">
    <source>
        <dbReference type="EMBL" id="GAA2514641.1"/>
    </source>
</evidence>
<keyword evidence="2" id="KW-1185">Reference proteome</keyword>
<evidence type="ECO:0000313" key="2">
    <source>
        <dbReference type="Proteomes" id="UP001501777"/>
    </source>
</evidence>
<comment type="caution">
    <text evidence="1">The sequence shown here is derived from an EMBL/GenBank/DDBJ whole genome shotgun (WGS) entry which is preliminary data.</text>
</comment>
<gene>
    <name evidence="1" type="ORF">GCM10010276_73580</name>
</gene>
<name>A0ABN3N6D5_STRLO</name>
<dbReference type="Proteomes" id="UP001501777">
    <property type="component" value="Unassembled WGS sequence"/>
</dbReference>
<organism evidence="1 2">
    <name type="scientific">Streptomyces longisporus</name>
    <dbReference type="NCBI Taxonomy" id="1948"/>
    <lineage>
        <taxon>Bacteria</taxon>
        <taxon>Bacillati</taxon>
        <taxon>Actinomycetota</taxon>
        <taxon>Actinomycetes</taxon>
        <taxon>Kitasatosporales</taxon>
        <taxon>Streptomycetaceae</taxon>
        <taxon>Streptomyces</taxon>
    </lineage>
</organism>